<dbReference type="Proteomes" id="UP001055172">
    <property type="component" value="Unassembled WGS sequence"/>
</dbReference>
<name>A0AA37LT28_9PEZI</name>
<evidence type="ECO:0000313" key="1">
    <source>
        <dbReference type="EMBL" id="GJC83382.1"/>
    </source>
</evidence>
<proteinExistence type="predicted"/>
<sequence length="166" mass="17717">MSTRELLEHSLGASERVRSLGGIGGLVETDEVDGEKMAAKRLVWVKYLAVDVQPRREMTAQTQGETVDFKGPRRRPFVGAVADGFKLLCCAANLLSHARSGHPAAVENACPVNGVRMLPPSRWSSTRCEGCFGLAAAASVLLCAPSVRLSAGYDDGTPPGRSYTSR</sequence>
<dbReference type="EMBL" id="BPPX01000011">
    <property type="protein sequence ID" value="GJC83382.1"/>
    <property type="molecule type" value="Genomic_DNA"/>
</dbReference>
<keyword evidence="2" id="KW-1185">Reference proteome</keyword>
<organism evidence="1 2">
    <name type="scientific">Colletotrichum liriopes</name>
    <dbReference type="NCBI Taxonomy" id="708192"/>
    <lineage>
        <taxon>Eukaryota</taxon>
        <taxon>Fungi</taxon>
        <taxon>Dikarya</taxon>
        <taxon>Ascomycota</taxon>
        <taxon>Pezizomycotina</taxon>
        <taxon>Sordariomycetes</taxon>
        <taxon>Hypocreomycetidae</taxon>
        <taxon>Glomerellales</taxon>
        <taxon>Glomerellaceae</taxon>
        <taxon>Colletotrichum</taxon>
        <taxon>Colletotrichum spaethianum species complex</taxon>
    </lineage>
</organism>
<comment type="caution">
    <text evidence="1">The sequence shown here is derived from an EMBL/GenBank/DDBJ whole genome shotgun (WGS) entry which is preliminary data.</text>
</comment>
<reference evidence="1 2" key="1">
    <citation type="submission" date="2021-07" db="EMBL/GenBank/DDBJ databases">
        <title>Genome data of Colletotrichum spaethianum.</title>
        <authorList>
            <person name="Utami Y.D."/>
            <person name="Hiruma K."/>
        </authorList>
    </citation>
    <scope>NUCLEOTIDE SEQUENCE [LARGE SCALE GENOMIC DNA]</scope>
    <source>
        <strain evidence="1 2">MAFF 242679</strain>
    </source>
</reference>
<accession>A0AA37LT28</accession>
<dbReference type="AlphaFoldDB" id="A0AA37LT28"/>
<protein>
    <submittedName>
        <fullName evidence="1">Uncharacterized protein</fullName>
    </submittedName>
</protein>
<gene>
    <name evidence="1" type="ORF">ColLi_06220</name>
</gene>
<evidence type="ECO:0000313" key="2">
    <source>
        <dbReference type="Proteomes" id="UP001055172"/>
    </source>
</evidence>